<name>A0A4R1XG74_ACICA</name>
<dbReference type="Proteomes" id="UP000294963">
    <property type="component" value="Unassembled WGS sequence"/>
</dbReference>
<proteinExistence type="inferred from homology"/>
<keyword evidence="4" id="KW-1185">Reference proteome</keyword>
<dbReference type="PRINTS" id="PR01576">
    <property type="entry name" value="PDEFORMYLASE"/>
</dbReference>
<evidence type="ECO:0000256" key="1">
    <source>
        <dbReference type="ARBA" id="ARBA00010759"/>
    </source>
</evidence>
<dbReference type="GO" id="GO:0042586">
    <property type="term" value="F:peptide deformylase activity"/>
    <property type="evidence" value="ECO:0007669"/>
    <property type="project" value="UniProtKB-UniRule"/>
</dbReference>
<dbReference type="CDD" id="cd00487">
    <property type="entry name" value="Pep_deformylase"/>
    <property type="match status" value="1"/>
</dbReference>
<dbReference type="EMBL" id="SLVJ01000032">
    <property type="protein sequence ID" value="TCM60475.1"/>
    <property type="molecule type" value="Genomic_DNA"/>
</dbReference>
<dbReference type="EC" id="3.5.1.88" evidence="2"/>
<keyword evidence="2" id="KW-0408">Iron</keyword>
<dbReference type="Gene3D" id="3.90.45.10">
    <property type="entry name" value="Peptide deformylase"/>
    <property type="match status" value="1"/>
</dbReference>
<dbReference type="InterPro" id="IPR036821">
    <property type="entry name" value="Peptide_deformylase_sf"/>
</dbReference>
<dbReference type="Pfam" id="PF01327">
    <property type="entry name" value="Pep_deformylase"/>
    <property type="match status" value="1"/>
</dbReference>
<dbReference type="OrthoDB" id="9804313at2"/>
<evidence type="ECO:0000256" key="2">
    <source>
        <dbReference type="HAMAP-Rule" id="MF_00163"/>
    </source>
</evidence>
<comment type="caution">
    <text evidence="3">The sequence shown here is derived from an EMBL/GenBank/DDBJ whole genome shotgun (WGS) entry which is preliminary data.</text>
</comment>
<evidence type="ECO:0000313" key="4">
    <source>
        <dbReference type="Proteomes" id="UP000294963"/>
    </source>
</evidence>
<comment type="catalytic activity">
    <reaction evidence="2">
        <text>N-terminal N-formyl-L-methionyl-[peptide] + H2O = N-terminal L-methionyl-[peptide] + formate</text>
        <dbReference type="Rhea" id="RHEA:24420"/>
        <dbReference type="Rhea" id="RHEA-COMP:10639"/>
        <dbReference type="Rhea" id="RHEA-COMP:10640"/>
        <dbReference type="ChEBI" id="CHEBI:15377"/>
        <dbReference type="ChEBI" id="CHEBI:15740"/>
        <dbReference type="ChEBI" id="CHEBI:49298"/>
        <dbReference type="ChEBI" id="CHEBI:64731"/>
        <dbReference type="EC" id="3.5.1.88"/>
    </reaction>
</comment>
<dbReference type="HAMAP" id="MF_00163">
    <property type="entry name" value="Pep_deformylase"/>
    <property type="match status" value="1"/>
</dbReference>
<dbReference type="PIRSF" id="PIRSF004749">
    <property type="entry name" value="Pep_def"/>
    <property type="match status" value="1"/>
</dbReference>
<feature type="active site" evidence="2">
    <location>
        <position position="134"/>
    </location>
</feature>
<sequence length="170" mass="19169">MAVRDIIEIPSPKLRVQYQKVQQVAAVQGLIDDLLDTMYSTETGVGLAAPQIGHADAVVVIDISEQRDQPMVLINPEIIAAEDEIMSEEGCLSVPGISAQVKRYAKVTVRALNRDGEEIIVQRDDFLAIVMQHELDHLHGRIFIDYLSPLKREMAMKKIAKIRKQEQRNR</sequence>
<keyword evidence="2" id="KW-0378">Hydrolase</keyword>
<comment type="function">
    <text evidence="2">Removes the formyl group from the N-terminal Met of newly synthesized proteins. Requires at least a dipeptide for an efficient rate of reaction. N-terminal L-methionine is a prerequisite for activity but the enzyme has broad specificity at other positions.</text>
</comment>
<dbReference type="SUPFAM" id="SSF56420">
    <property type="entry name" value="Peptide deformylase"/>
    <property type="match status" value="1"/>
</dbReference>
<feature type="binding site" evidence="2">
    <location>
        <position position="133"/>
    </location>
    <ligand>
        <name>Fe cation</name>
        <dbReference type="ChEBI" id="CHEBI:24875"/>
    </ligand>
</feature>
<dbReference type="NCBIfam" id="NF001159">
    <property type="entry name" value="PRK00150.1-3"/>
    <property type="match status" value="1"/>
</dbReference>
<comment type="similarity">
    <text evidence="1 2">Belongs to the polypeptide deformylase family.</text>
</comment>
<dbReference type="AlphaFoldDB" id="A0A4R1XG74"/>
<evidence type="ECO:0000313" key="3">
    <source>
        <dbReference type="EMBL" id="TCM60475.1"/>
    </source>
</evidence>
<protein>
    <recommendedName>
        <fullName evidence="2">Peptide deformylase</fullName>
        <shortName evidence="2">PDF</shortName>
        <ecNumber evidence="2">3.5.1.88</ecNumber>
    </recommendedName>
    <alternativeName>
        <fullName evidence="2">Polypeptide deformylase</fullName>
    </alternativeName>
</protein>
<dbReference type="GO" id="GO:0006412">
    <property type="term" value="P:translation"/>
    <property type="evidence" value="ECO:0007669"/>
    <property type="project" value="UniProtKB-UniRule"/>
</dbReference>
<dbReference type="InterPro" id="IPR023635">
    <property type="entry name" value="Peptide_deformylase"/>
</dbReference>
<accession>A0A4R1XG74</accession>
<comment type="cofactor">
    <cofactor evidence="2">
        <name>Fe(2+)</name>
        <dbReference type="ChEBI" id="CHEBI:29033"/>
    </cofactor>
    <text evidence="2">Binds 1 Fe(2+) ion.</text>
</comment>
<dbReference type="PANTHER" id="PTHR10458:SF22">
    <property type="entry name" value="PEPTIDE DEFORMYLASE"/>
    <property type="match status" value="1"/>
</dbReference>
<feature type="binding site" evidence="2">
    <location>
        <position position="137"/>
    </location>
    <ligand>
        <name>Fe cation</name>
        <dbReference type="ChEBI" id="CHEBI:24875"/>
    </ligand>
</feature>
<feature type="binding site" evidence="2">
    <location>
        <position position="91"/>
    </location>
    <ligand>
        <name>Fe cation</name>
        <dbReference type="ChEBI" id="CHEBI:24875"/>
    </ligand>
</feature>
<reference evidence="3 4" key="1">
    <citation type="submission" date="2019-03" db="EMBL/GenBank/DDBJ databases">
        <title>Genomic analyses of the natural microbiome of Caenorhabditis elegans.</title>
        <authorList>
            <person name="Samuel B."/>
        </authorList>
    </citation>
    <scope>NUCLEOTIDE SEQUENCE [LARGE SCALE GENOMIC DNA]</scope>
    <source>
        <strain evidence="3 4">JUb89</strain>
    </source>
</reference>
<keyword evidence="2" id="KW-0648">Protein biosynthesis</keyword>
<dbReference type="NCBIfam" id="TIGR00079">
    <property type="entry name" value="pept_deformyl"/>
    <property type="match status" value="1"/>
</dbReference>
<dbReference type="PANTHER" id="PTHR10458">
    <property type="entry name" value="PEPTIDE DEFORMYLASE"/>
    <property type="match status" value="1"/>
</dbReference>
<keyword evidence="2" id="KW-0479">Metal-binding</keyword>
<gene>
    <name evidence="2" type="primary">def</name>
    <name evidence="3" type="ORF">EC844_1322</name>
</gene>
<dbReference type="GO" id="GO:0046872">
    <property type="term" value="F:metal ion binding"/>
    <property type="evidence" value="ECO:0007669"/>
    <property type="project" value="UniProtKB-KW"/>
</dbReference>
<organism evidence="3 4">
    <name type="scientific">Acinetobacter calcoaceticus</name>
    <dbReference type="NCBI Taxonomy" id="471"/>
    <lineage>
        <taxon>Bacteria</taxon>
        <taxon>Pseudomonadati</taxon>
        <taxon>Pseudomonadota</taxon>
        <taxon>Gammaproteobacteria</taxon>
        <taxon>Moraxellales</taxon>
        <taxon>Moraxellaceae</taxon>
        <taxon>Acinetobacter</taxon>
        <taxon>Acinetobacter calcoaceticus/baumannii complex</taxon>
    </lineage>
</organism>